<evidence type="ECO:0000313" key="2">
    <source>
        <dbReference type="EMBL" id="KHG19840.1"/>
    </source>
</evidence>
<protein>
    <submittedName>
        <fullName evidence="2">Uncharacterized protein</fullName>
    </submittedName>
</protein>
<evidence type="ECO:0000256" key="1">
    <source>
        <dbReference type="SAM" id="MobiDB-lite"/>
    </source>
</evidence>
<proteinExistence type="predicted"/>
<sequence length="26" mass="2983">MFKLTERASPSTLITTNPRSMPNYIL</sequence>
<organism evidence="2 3">
    <name type="scientific">Gossypium arboreum</name>
    <name type="common">Tree cotton</name>
    <name type="synonym">Gossypium nanking</name>
    <dbReference type="NCBI Taxonomy" id="29729"/>
    <lineage>
        <taxon>Eukaryota</taxon>
        <taxon>Viridiplantae</taxon>
        <taxon>Streptophyta</taxon>
        <taxon>Embryophyta</taxon>
        <taxon>Tracheophyta</taxon>
        <taxon>Spermatophyta</taxon>
        <taxon>Magnoliopsida</taxon>
        <taxon>eudicotyledons</taxon>
        <taxon>Gunneridae</taxon>
        <taxon>Pentapetalae</taxon>
        <taxon>rosids</taxon>
        <taxon>malvids</taxon>
        <taxon>Malvales</taxon>
        <taxon>Malvaceae</taxon>
        <taxon>Malvoideae</taxon>
        <taxon>Gossypium</taxon>
    </lineage>
</organism>
<dbReference type="AlphaFoldDB" id="A0A0B0P4A1"/>
<reference evidence="3" key="1">
    <citation type="submission" date="2014-09" db="EMBL/GenBank/DDBJ databases">
        <authorList>
            <person name="Mudge J."/>
            <person name="Ramaraj T."/>
            <person name="Lindquist I.E."/>
            <person name="Bharti A.K."/>
            <person name="Sundararajan A."/>
            <person name="Cameron C.T."/>
            <person name="Woodward J.E."/>
            <person name="May G.D."/>
            <person name="Brubaker C."/>
            <person name="Broadhvest J."/>
            <person name="Wilkins T.A."/>
        </authorList>
    </citation>
    <scope>NUCLEOTIDE SEQUENCE</scope>
    <source>
        <strain evidence="3">cv. AKA8401</strain>
    </source>
</reference>
<dbReference type="Proteomes" id="UP000032142">
    <property type="component" value="Unassembled WGS sequence"/>
</dbReference>
<keyword evidence="3" id="KW-1185">Reference proteome</keyword>
<evidence type="ECO:0000313" key="3">
    <source>
        <dbReference type="Proteomes" id="UP000032142"/>
    </source>
</evidence>
<accession>A0A0B0P4A1</accession>
<feature type="compositionally biased region" description="Polar residues" evidence="1">
    <location>
        <begin position="8"/>
        <end position="20"/>
    </location>
</feature>
<name>A0A0B0P4A1_GOSAR</name>
<feature type="region of interest" description="Disordered" evidence="1">
    <location>
        <begin position="1"/>
        <end position="26"/>
    </location>
</feature>
<gene>
    <name evidence="2" type="ORF">F383_25306</name>
</gene>
<dbReference type="EMBL" id="KN414112">
    <property type="protein sequence ID" value="KHG19840.1"/>
    <property type="molecule type" value="Genomic_DNA"/>
</dbReference>